<comment type="caution">
    <text evidence="1">The sequence shown here is derived from an EMBL/GenBank/DDBJ whole genome shotgun (WGS) entry which is preliminary data.</text>
</comment>
<protein>
    <submittedName>
        <fullName evidence="1">Jg2758 protein</fullName>
    </submittedName>
</protein>
<name>A0A8S4R9A3_9NEOP</name>
<dbReference type="EMBL" id="CAKXAJ010024948">
    <property type="protein sequence ID" value="CAH2233224.1"/>
    <property type="molecule type" value="Genomic_DNA"/>
</dbReference>
<evidence type="ECO:0000313" key="2">
    <source>
        <dbReference type="Proteomes" id="UP000838756"/>
    </source>
</evidence>
<reference evidence="1" key="1">
    <citation type="submission" date="2022-03" db="EMBL/GenBank/DDBJ databases">
        <authorList>
            <person name="Lindestad O."/>
        </authorList>
    </citation>
    <scope>NUCLEOTIDE SEQUENCE</scope>
</reference>
<sequence length="85" mass="9410">MSFIQLPKTRNRLASYHPRLHHLLLPGYPVSVSGVITVPVSASVYQSMVASMQQQDGVCMAPLVQVRAHSLARRSARSLLKIEID</sequence>
<dbReference type="OrthoDB" id="10031051at2759"/>
<dbReference type="Proteomes" id="UP000838756">
    <property type="component" value="Unassembled WGS sequence"/>
</dbReference>
<proteinExistence type="predicted"/>
<keyword evidence="2" id="KW-1185">Reference proteome</keyword>
<dbReference type="AlphaFoldDB" id="A0A8S4R9A3"/>
<organism evidence="1 2">
    <name type="scientific">Pararge aegeria aegeria</name>
    <dbReference type="NCBI Taxonomy" id="348720"/>
    <lineage>
        <taxon>Eukaryota</taxon>
        <taxon>Metazoa</taxon>
        <taxon>Ecdysozoa</taxon>
        <taxon>Arthropoda</taxon>
        <taxon>Hexapoda</taxon>
        <taxon>Insecta</taxon>
        <taxon>Pterygota</taxon>
        <taxon>Neoptera</taxon>
        <taxon>Endopterygota</taxon>
        <taxon>Lepidoptera</taxon>
        <taxon>Glossata</taxon>
        <taxon>Ditrysia</taxon>
        <taxon>Papilionoidea</taxon>
        <taxon>Nymphalidae</taxon>
        <taxon>Satyrinae</taxon>
        <taxon>Satyrini</taxon>
        <taxon>Parargina</taxon>
        <taxon>Pararge</taxon>
    </lineage>
</organism>
<evidence type="ECO:0000313" key="1">
    <source>
        <dbReference type="EMBL" id="CAH2233224.1"/>
    </source>
</evidence>
<accession>A0A8S4R9A3</accession>
<gene>
    <name evidence="1" type="primary">jg2758</name>
    <name evidence="1" type="ORF">PAEG_LOCUS11347</name>
</gene>